<keyword evidence="8" id="KW-1185">Reference proteome</keyword>
<dbReference type="CDD" id="cd20513">
    <property type="entry name" value="CYCLIN_CCNC_rpt1"/>
    <property type="match status" value="1"/>
</dbReference>
<reference evidence="6" key="2">
    <citation type="submission" date="2010-07" db="EMBL/GenBank/DDBJ databases">
        <authorList>
            <consortium name="The Broad Institute Genome Sequencing Platform"/>
            <consortium name="Broad Institute Genome Sequencing Center for Infectious Disease"/>
            <person name="Ma L.-J."/>
            <person name="Dead R."/>
            <person name="Young S."/>
            <person name="Zeng Q."/>
            <person name="Koehrsen M."/>
            <person name="Alvarado L."/>
            <person name="Berlin A."/>
            <person name="Chapman S.B."/>
            <person name="Chen Z."/>
            <person name="Freedman E."/>
            <person name="Gellesch M."/>
            <person name="Goldberg J."/>
            <person name="Griggs A."/>
            <person name="Gujja S."/>
            <person name="Heilman E.R."/>
            <person name="Heiman D."/>
            <person name="Hepburn T."/>
            <person name="Howarth C."/>
            <person name="Jen D."/>
            <person name="Larson L."/>
            <person name="Mehta T."/>
            <person name="Neiman D."/>
            <person name="Pearson M."/>
            <person name="Roberts A."/>
            <person name="Saif S."/>
            <person name="Shea T."/>
            <person name="Shenoy N."/>
            <person name="Sisk P."/>
            <person name="Stolte C."/>
            <person name="Sykes S."/>
            <person name="Walk T."/>
            <person name="White J."/>
            <person name="Yandava C."/>
            <person name="Haas B."/>
            <person name="Nusbaum C."/>
            <person name="Birren B."/>
        </authorList>
    </citation>
    <scope>NUCLEOTIDE SEQUENCE</scope>
    <source>
        <strain evidence="6">R3-111a-1</strain>
    </source>
</reference>
<dbReference type="HOGENOM" id="CLU_034754_2_0_1"/>
<sequence length="354" mass="39961">MAANFWDSTQRKNWLFTKEQLVTKRQALLDDEPTLVQMYSLPEWRHMNIYFNQQINKLGRKLGVRQQVMATAQMYIKRFYINVEVRRTNPLLVAITAVYLACKMEENPQHIRLIMNETHKIWPTETSTFDVPKIGECEFYLISEMHANLIVHQPYRTLNALQTKFYLSNDDVALASSFINDHYMTDLPLVYAPHTVALASIMLALVLRPPTGAQSGSGPGGAGQVGGVPLSLNLANATHIMQQTAARAAQQGGGGSSGNYGGLAISPSRQRQQQQQQQYRAQQAKSALAQKEAQLNREKSKLQRFASWLSESGVDVEAMIDCTQELIAFYECHEQYNDKGTRDQISRFVKGRGM</sequence>
<dbReference type="InterPro" id="IPR036915">
    <property type="entry name" value="Cyclin-like_sf"/>
</dbReference>
<comment type="similarity">
    <text evidence="1">Belongs to the cyclin family. Cyclin C subfamily.</text>
</comment>
<dbReference type="PANTHER" id="PTHR10026">
    <property type="entry name" value="CYCLIN"/>
    <property type="match status" value="1"/>
</dbReference>
<name>J3NSP8_GAET3</name>
<dbReference type="PIRSF" id="PIRSF028758">
    <property type="entry name" value="Cyclin, C/H/G types"/>
    <property type="match status" value="1"/>
</dbReference>
<evidence type="ECO:0000256" key="3">
    <source>
        <dbReference type="RuleBase" id="RU000383"/>
    </source>
</evidence>
<reference evidence="6" key="3">
    <citation type="submission" date="2010-09" db="EMBL/GenBank/DDBJ databases">
        <title>Annotation of Gaeumannomyces graminis var. tritici R3-111a-1.</title>
        <authorList>
            <consortium name="The Broad Institute Genome Sequencing Platform"/>
            <person name="Ma L.-J."/>
            <person name="Dead R."/>
            <person name="Young S.K."/>
            <person name="Zeng Q."/>
            <person name="Gargeya S."/>
            <person name="Fitzgerald M."/>
            <person name="Haas B."/>
            <person name="Abouelleil A."/>
            <person name="Alvarado L."/>
            <person name="Arachchi H.M."/>
            <person name="Berlin A."/>
            <person name="Brown A."/>
            <person name="Chapman S.B."/>
            <person name="Chen Z."/>
            <person name="Dunbar C."/>
            <person name="Freedman E."/>
            <person name="Gearin G."/>
            <person name="Gellesch M."/>
            <person name="Goldberg J."/>
            <person name="Griggs A."/>
            <person name="Gujja S."/>
            <person name="Heiman D."/>
            <person name="Howarth C."/>
            <person name="Larson L."/>
            <person name="Lui A."/>
            <person name="MacDonald P.J.P."/>
            <person name="Mehta T."/>
            <person name="Montmayeur A."/>
            <person name="Murphy C."/>
            <person name="Neiman D."/>
            <person name="Pearson M."/>
            <person name="Priest M."/>
            <person name="Roberts A."/>
            <person name="Saif S."/>
            <person name="Shea T."/>
            <person name="Shenoy N."/>
            <person name="Sisk P."/>
            <person name="Stolte C."/>
            <person name="Sykes S."/>
            <person name="Yandava C."/>
            <person name="Wortman J."/>
            <person name="Nusbaum C."/>
            <person name="Birren B."/>
        </authorList>
    </citation>
    <scope>NUCLEOTIDE SEQUENCE</scope>
    <source>
        <strain evidence="6">R3-111a-1</strain>
    </source>
</reference>
<feature type="compositionally biased region" description="Low complexity" evidence="4">
    <location>
        <begin position="269"/>
        <end position="279"/>
    </location>
</feature>
<dbReference type="RefSeq" id="XP_009220356.1">
    <property type="nucleotide sequence ID" value="XM_009222092.1"/>
</dbReference>
<feature type="compositionally biased region" description="Gly residues" evidence="4">
    <location>
        <begin position="251"/>
        <end position="261"/>
    </location>
</feature>
<dbReference type="GO" id="GO:0016538">
    <property type="term" value="F:cyclin-dependent protein serine/threonine kinase regulator activity"/>
    <property type="evidence" value="ECO:0007669"/>
    <property type="project" value="InterPro"/>
</dbReference>
<evidence type="ECO:0000256" key="2">
    <source>
        <dbReference type="ARBA" id="ARBA00014912"/>
    </source>
</evidence>
<dbReference type="VEuPathDB" id="FungiDB:GGTG_04297"/>
<dbReference type="SMART" id="SM00385">
    <property type="entry name" value="CYCLIN"/>
    <property type="match status" value="1"/>
</dbReference>
<dbReference type="EMBL" id="GL385396">
    <property type="protein sequence ID" value="EJT79211.1"/>
    <property type="molecule type" value="Genomic_DNA"/>
</dbReference>
<evidence type="ECO:0000259" key="5">
    <source>
        <dbReference type="SMART" id="SM00385"/>
    </source>
</evidence>
<evidence type="ECO:0000313" key="6">
    <source>
        <dbReference type="EMBL" id="EJT79211.1"/>
    </source>
</evidence>
<proteinExistence type="inferred from homology"/>
<evidence type="ECO:0000313" key="7">
    <source>
        <dbReference type="EnsemblFungi" id="EJT79211"/>
    </source>
</evidence>
<feature type="domain" description="Cyclin-like" evidence="5">
    <location>
        <begin position="53"/>
        <end position="143"/>
    </location>
</feature>
<reference evidence="7" key="5">
    <citation type="submission" date="2018-04" db="UniProtKB">
        <authorList>
            <consortium name="EnsemblFungi"/>
        </authorList>
    </citation>
    <scope>IDENTIFICATION</scope>
    <source>
        <strain evidence="7">R3-111a-1</strain>
    </source>
</reference>
<accession>J3NSP8</accession>
<evidence type="ECO:0000256" key="1">
    <source>
        <dbReference type="ARBA" id="ARBA00008638"/>
    </source>
</evidence>
<dbReference type="Gene3D" id="1.10.472.10">
    <property type="entry name" value="Cyclin-like"/>
    <property type="match status" value="2"/>
</dbReference>
<dbReference type="GO" id="GO:0006357">
    <property type="term" value="P:regulation of transcription by RNA polymerase II"/>
    <property type="evidence" value="ECO:0007669"/>
    <property type="project" value="InterPro"/>
</dbReference>
<dbReference type="InterPro" id="IPR006671">
    <property type="entry name" value="Cyclin_N"/>
</dbReference>
<dbReference type="CDD" id="cd20546">
    <property type="entry name" value="CYCLIN_SpCG1C_ScCTK2-like_rpt2"/>
    <property type="match status" value="1"/>
</dbReference>
<reference evidence="7" key="4">
    <citation type="journal article" date="2015" name="G3 (Bethesda)">
        <title>Genome sequences of three phytopathogenic species of the Magnaporthaceae family of fungi.</title>
        <authorList>
            <person name="Okagaki L.H."/>
            <person name="Nunes C.C."/>
            <person name="Sailsbery J."/>
            <person name="Clay B."/>
            <person name="Brown D."/>
            <person name="John T."/>
            <person name="Oh Y."/>
            <person name="Young N."/>
            <person name="Fitzgerald M."/>
            <person name="Haas B.J."/>
            <person name="Zeng Q."/>
            <person name="Young S."/>
            <person name="Adiconis X."/>
            <person name="Fan L."/>
            <person name="Levin J.Z."/>
            <person name="Mitchell T.K."/>
            <person name="Okubara P.A."/>
            <person name="Farman M.L."/>
            <person name="Kohn L.M."/>
            <person name="Birren B."/>
            <person name="Ma L.-J."/>
            <person name="Dean R.A."/>
        </authorList>
    </citation>
    <scope>NUCLEOTIDE SEQUENCE</scope>
    <source>
        <strain evidence="7">R3-111a-1</strain>
    </source>
</reference>
<evidence type="ECO:0000256" key="4">
    <source>
        <dbReference type="SAM" id="MobiDB-lite"/>
    </source>
</evidence>
<dbReference type="EnsemblFungi" id="EJT79211">
    <property type="protein sequence ID" value="EJT79211"/>
    <property type="gene ID" value="GGTG_04297"/>
</dbReference>
<gene>
    <name evidence="7" type="primary">20344755</name>
    <name evidence="6" type="ORF">GGTG_04297</name>
</gene>
<dbReference type="STRING" id="644352.J3NSP8"/>
<feature type="region of interest" description="Disordered" evidence="4">
    <location>
        <begin position="245"/>
        <end position="279"/>
    </location>
</feature>
<dbReference type="InterPro" id="IPR013763">
    <property type="entry name" value="Cyclin-like_dom"/>
</dbReference>
<reference evidence="8" key="1">
    <citation type="submission" date="2010-07" db="EMBL/GenBank/DDBJ databases">
        <title>The genome sequence of Gaeumannomyces graminis var. tritici strain R3-111a-1.</title>
        <authorList>
            <consortium name="The Broad Institute Genome Sequencing Platform"/>
            <person name="Ma L.-J."/>
            <person name="Dead R."/>
            <person name="Young S."/>
            <person name="Zeng Q."/>
            <person name="Koehrsen M."/>
            <person name="Alvarado L."/>
            <person name="Berlin A."/>
            <person name="Chapman S.B."/>
            <person name="Chen Z."/>
            <person name="Freedman E."/>
            <person name="Gellesch M."/>
            <person name="Goldberg J."/>
            <person name="Griggs A."/>
            <person name="Gujja S."/>
            <person name="Heilman E.R."/>
            <person name="Heiman D."/>
            <person name="Hepburn T."/>
            <person name="Howarth C."/>
            <person name="Jen D."/>
            <person name="Larson L."/>
            <person name="Mehta T."/>
            <person name="Neiman D."/>
            <person name="Pearson M."/>
            <person name="Roberts A."/>
            <person name="Saif S."/>
            <person name="Shea T."/>
            <person name="Shenoy N."/>
            <person name="Sisk P."/>
            <person name="Stolte C."/>
            <person name="Sykes S."/>
            <person name="Walk T."/>
            <person name="White J."/>
            <person name="Yandava C."/>
            <person name="Haas B."/>
            <person name="Nusbaum C."/>
            <person name="Birren B."/>
        </authorList>
    </citation>
    <scope>NUCLEOTIDE SEQUENCE [LARGE SCALE GENOMIC DNA]</scope>
    <source>
        <strain evidence="8">R3-111a-1</strain>
    </source>
</reference>
<keyword evidence="3" id="KW-0195">Cyclin</keyword>
<dbReference type="Pfam" id="PF00134">
    <property type="entry name" value="Cyclin_N"/>
    <property type="match status" value="1"/>
</dbReference>
<evidence type="ECO:0000313" key="8">
    <source>
        <dbReference type="Proteomes" id="UP000006039"/>
    </source>
</evidence>
<dbReference type="Proteomes" id="UP000006039">
    <property type="component" value="Unassembled WGS sequence"/>
</dbReference>
<dbReference type="SUPFAM" id="SSF47954">
    <property type="entry name" value="Cyclin-like"/>
    <property type="match status" value="2"/>
</dbReference>
<dbReference type="AlphaFoldDB" id="J3NSP8"/>
<dbReference type="FunCoup" id="J3NSP8">
    <property type="interactions" value="882"/>
</dbReference>
<dbReference type="GeneID" id="20344755"/>
<dbReference type="OrthoDB" id="10266018at2759"/>
<dbReference type="InterPro" id="IPR043198">
    <property type="entry name" value="Cyclin/Ssn8"/>
</dbReference>
<dbReference type="eggNOG" id="KOG0794">
    <property type="taxonomic scope" value="Eukaryota"/>
</dbReference>
<organism evidence="6">
    <name type="scientific">Gaeumannomyces tritici (strain R3-111a-1)</name>
    <name type="common">Wheat and barley take-all root rot fungus</name>
    <name type="synonym">Gaeumannomyces graminis var. tritici</name>
    <dbReference type="NCBI Taxonomy" id="644352"/>
    <lineage>
        <taxon>Eukaryota</taxon>
        <taxon>Fungi</taxon>
        <taxon>Dikarya</taxon>
        <taxon>Ascomycota</taxon>
        <taxon>Pezizomycotina</taxon>
        <taxon>Sordariomycetes</taxon>
        <taxon>Sordariomycetidae</taxon>
        <taxon>Magnaporthales</taxon>
        <taxon>Magnaporthaceae</taxon>
        <taxon>Gaeumannomyces</taxon>
    </lineage>
</organism>
<protein>
    <recommendedName>
        <fullName evidence="2">RNA polymerase II holoenzyme cyclin-like subunit</fullName>
    </recommendedName>
</protein>